<evidence type="ECO:0000313" key="3">
    <source>
        <dbReference type="Proteomes" id="UP000194885"/>
    </source>
</evidence>
<evidence type="ECO:0000259" key="1">
    <source>
        <dbReference type="Pfam" id="PF01548"/>
    </source>
</evidence>
<dbReference type="GO" id="GO:0006313">
    <property type="term" value="P:DNA transposition"/>
    <property type="evidence" value="ECO:0007669"/>
    <property type="project" value="InterPro"/>
</dbReference>
<dbReference type="Proteomes" id="UP000194885">
    <property type="component" value="Unassembled WGS sequence"/>
</dbReference>
<sequence length="287" mass="33169">MKLFIGLDVSSQKLDTCFLTDSKEILFEGSLRNYLIGASEIKQRILEYQETFGFCQIVIGMESTSVYSFHPAMFFYIDEDLKLLPVEVTVENPYRIKQYSRMFDQDKTDKIDAQIIADYLRVDLHTLSPIKEEVYVGLQRLTRSRYQLVTQMVEAKQHFLENLTYKCNTLSKELANEDNKTSIFGASIINLLTEGITLDEFSEMPLEAATELLQKLGKGRFKNPEQLVKSIQQAVRSSYRLGKVTKSSIDLVLGIIANEIKFLKNRLKKLKKPLLLYLKQFQKPNTY</sequence>
<dbReference type="PANTHER" id="PTHR33055:SF13">
    <property type="entry name" value="TRANSPOSASE"/>
    <property type="match status" value="1"/>
</dbReference>
<dbReference type="PANTHER" id="PTHR33055">
    <property type="entry name" value="TRANSPOSASE FOR INSERTION SEQUENCE ELEMENT IS1111A"/>
    <property type="match status" value="1"/>
</dbReference>
<proteinExistence type="predicted"/>
<organism evidence="2 3">
    <name type="scientific">Enterococcus faecium</name>
    <name type="common">Streptococcus faecium</name>
    <dbReference type="NCBI Taxonomy" id="1352"/>
    <lineage>
        <taxon>Bacteria</taxon>
        <taxon>Bacillati</taxon>
        <taxon>Bacillota</taxon>
        <taxon>Bacilli</taxon>
        <taxon>Lactobacillales</taxon>
        <taxon>Enterococcaceae</taxon>
        <taxon>Enterococcus</taxon>
    </lineage>
</organism>
<dbReference type="InterPro" id="IPR047650">
    <property type="entry name" value="Transpos_IS110"/>
</dbReference>
<name>A0A242ARF2_ENTFC</name>
<comment type="caution">
    <text evidence="2">The sequence shown here is derived from an EMBL/GenBank/DDBJ whole genome shotgun (WGS) entry which is preliminary data.</text>
</comment>
<dbReference type="Pfam" id="PF01548">
    <property type="entry name" value="DEDD_Tnp_IS110"/>
    <property type="match status" value="1"/>
</dbReference>
<dbReference type="EMBL" id="NGKW01000028">
    <property type="protein sequence ID" value="OTN83633.1"/>
    <property type="molecule type" value="Genomic_DNA"/>
</dbReference>
<dbReference type="GO" id="GO:0004803">
    <property type="term" value="F:transposase activity"/>
    <property type="evidence" value="ECO:0007669"/>
    <property type="project" value="InterPro"/>
</dbReference>
<reference evidence="2 3" key="1">
    <citation type="submission" date="2017-05" db="EMBL/GenBank/DDBJ databases">
        <title>The Genome Sequence of Enterococcus faecium 7H8_DIV0219.</title>
        <authorList>
            <consortium name="The Broad Institute Genomics Platform"/>
            <consortium name="The Broad Institute Genomic Center for Infectious Diseases"/>
            <person name="Earl A."/>
            <person name="Manson A."/>
            <person name="Schwartman J."/>
            <person name="Gilmore M."/>
            <person name="Abouelleil A."/>
            <person name="Cao P."/>
            <person name="Chapman S."/>
            <person name="Cusick C."/>
            <person name="Shea T."/>
            <person name="Young S."/>
            <person name="Neafsey D."/>
            <person name="Nusbaum C."/>
            <person name="Birren B."/>
        </authorList>
    </citation>
    <scope>NUCLEOTIDE SEQUENCE [LARGE SCALE GENOMIC DNA]</scope>
    <source>
        <strain evidence="2 3">7H8_DIV0219</strain>
    </source>
</reference>
<protein>
    <recommendedName>
        <fullName evidence="1">Transposase IS110-like N-terminal domain-containing protein</fullName>
    </recommendedName>
</protein>
<dbReference type="AlphaFoldDB" id="A0A242ARF2"/>
<evidence type="ECO:0000313" key="2">
    <source>
        <dbReference type="EMBL" id="OTN83633.1"/>
    </source>
</evidence>
<gene>
    <name evidence="2" type="ORF">A5810_003135</name>
</gene>
<feature type="domain" description="Transposase IS110-like N-terminal" evidence="1">
    <location>
        <begin position="5"/>
        <end position="164"/>
    </location>
</feature>
<accession>A0A242ARF2</accession>
<dbReference type="InterPro" id="IPR002525">
    <property type="entry name" value="Transp_IS110-like_N"/>
</dbReference>
<dbReference type="GO" id="GO:0003677">
    <property type="term" value="F:DNA binding"/>
    <property type="evidence" value="ECO:0007669"/>
    <property type="project" value="InterPro"/>
</dbReference>